<dbReference type="Pfam" id="PF05638">
    <property type="entry name" value="T6SS_HCP"/>
    <property type="match status" value="1"/>
</dbReference>
<dbReference type="Gene3D" id="2.30.110.20">
    <property type="entry name" value="Hcp1-like"/>
    <property type="match status" value="1"/>
</dbReference>
<evidence type="ECO:0008006" key="3">
    <source>
        <dbReference type="Google" id="ProtNLM"/>
    </source>
</evidence>
<gene>
    <name evidence="1" type="ORF">LBBP_02819</name>
</gene>
<accession>A0A0S2ITP7</accession>
<dbReference type="InterPro" id="IPR053165">
    <property type="entry name" value="HSI-I_assembly_Hcp1"/>
</dbReference>
<proteinExistence type="predicted"/>
<sequence length="221" mass="24637">MKNISFDCKKNGSIAVITVSIGLLNGHSQKCSRDSIRIHGYFFGEYDMLKVVCFLITSLLILPLNAEEIDLVNKIILKITDSSILKEGDKMQFEVLSYNHGVAMPIMTEGPSYRPVYQDYTVTKYLDLYSAYLLEKCARGGVIPEVVLTYYQRSKNGFFTYKALEVQMVNAMVTSVSVGGGGDRPIETITLNFDSIRYSVTALSSSGKLETKTFLSKVSKN</sequence>
<dbReference type="PANTHER" id="PTHR36152:SF1">
    <property type="entry name" value="UBIQUITIN-LIKE DOMAIN-CONTAINING PROTEIN"/>
    <property type="match status" value="1"/>
</dbReference>
<evidence type="ECO:0000313" key="1">
    <source>
        <dbReference type="EMBL" id="ALO27035.1"/>
    </source>
</evidence>
<name>A0A0S2ITP7_LEPBO</name>
<dbReference type="InterPro" id="IPR008514">
    <property type="entry name" value="T6SS_Hcp"/>
</dbReference>
<dbReference type="InterPro" id="IPR036624">
    <property type="entry name" value="Hcp1-lik_sf"/>
</dbReference>
<evidence type="ECO:0000313" key="2">
    <source>
        <dbReference type="Proteomes" id="UP000058857"/>
    </source>
</evidence>
<dbReference type="SUPFAM" id="SSF141452">
    <property type="entry name" value="Hcp1-like"/>
    <property type="match status" value="1"/>
</dbReference>
<dbReference type="PANTHER" id="PTHR36152">
    <property type="entry name" value="CYTOPLASMIC PROTEIN-RELATED"/>
    <property type="match status" value="1"/>
</dbReference>
<dbReference type="PATRIC" id="fig|280505.15.peg.2748"/>
<dbReference type="AlphaFoldDB" id="A0A0S2ITP7"/>
<protein>
    <recommendedName>
        <fullName evidence="3">PF05638 family protein</fullName>
    </recommendedName>
</protein>
<dbReference type="EMBL" id="CP012029">
    <property type="protein sequence ID" value="ALO27035.1"/>
    <property type="molecule type" value="Genomic_DNA"/>
</dbReference>
<reference evidence="1 2" key="1">
    <citation type="journal article" date="2015" name="PLoS Negl. Trop. Dis.">
        <title>Distribution of Plasmids in Distinct Leptospira Pathogenic Species.</title>
        <authorList>
            <person name="Wang Y."/>
            <person name="Zhuang X."/>
            <person name="Zhong Y."/>
            <person name="Zhang C."/>
            <person name="Zhang Y."/>
            <person name="Zeng L."/>
            <person name="Zhu Y."/>
            <person name="He P."/>
            <person name="Dong K."/>
            <person name="Pal U."/>
            <person name="Guo X."/>
            <person name="Qin J."/>
        </authorList>
    </citation>
    <scope>NUCLEOTIDE SEQUENCE [LARGE SCALE GENOMIC DNA]</scope>
    <source>
        <strain evidence="1 2">56604</strain>
    </source>
</reference>
<dbReference type="Proteomes" id="UP000058857">
    <property type="component" value="Chromosome 1"/>
</dbReference>
<organism evidence="1">
    <name type="scientific">Leptospira borgpetersenii serovar Ballum</name>
    <dbReference type="NCBI Taxonomy" id="280505"/>
    <lineage>
        <taxon>Bacteria</taxon>
        <taxon>Pseudomonadati</taxon>
        <taxon>Spirochaetota</taxon>
        <taxon>Spirochaetia</taxon>
        <taxon>Leptospirales</taxon>
        <taxon>Leptospiraceae</taxon>
        <taxon>Leptospira</taxon>
    </lineage>
</organism>